<dbReference type="GO" id="GO:0032259">
    <property type="term" value="P:methylation"/>
    <property type="evidence" value="ECO:0007669"/>
    <property type="project" value="UniProtKB-KW"/>
</dbReference>
<sequence>MSSPPAQPATASAASPAAATSGSSPPTTALEPDVDAAPAGALDDDGNSAYGDSLVGSDTASMASSILKYRMENGRRYHAYKAGAYFMPNDDIENERLDLQHNLCVLIQGNKLFLAPVGKDKPLNRVLDAGTGTGIWAMDFADEHPEANVVGVDLSPIQPSFVPPNVEFFIDDLEADWTFIRPFDFIYCRMLTGSIRDWPKLFGQALRHLNPGGYIELHDPSNPLRSDDNTLPKDCALNRWNDFFLEASLKLGAPMNSSDHYEQQLKDAGFVNVTVVEEKWPINTWPRDKKYKEVGAWVQENIQQGLEALSLALFTNVLGWSPEQVQLLLVDVRKDLKKREYHAYWPVRTVYGQKPE</sequence>
<accession>A0AAN6XW82</accession>
<dbReference type="PANTHER" id="PTHR43591">
    <property type="entry name" value="METHYLTRANSFERASE"/>
    <property type="match status" value="1"/>
</dbReference>
<dbReference type="PANTHER" id="PTHR43591:SF31">
    <property type="entry name" value="LAEA-LIKE, PUTATIVE (AFU_ORTHOLOGUE AFUA_8G01930)-RELATED"/>
    <property type="match status" value="1"/>
</dbReference>
<gene>
    <name evidence="3" type="ORF">QBC37DRAFT_432531</name>
</gene>
<dbReference type="EMBL" id="MU858260">
    <property type="protein sequence ID" value="KAK4208054.1"/>
    <property type="molecule type" value="Genomic_DNA"/>
</dbReference>
<feature type="region of interest" description="Disordered" evidence="2">
    <location>
        <begin position="1"/>
        <end position="54"/>
    </location>
</feature>
<keyword evidence="3" id="KW-0489">Methyltransferase</keyword>
<dbReference type="Proteomes" id="UP001301769">
    <property type="component" value="Unassembled WGS sequence"/>
</dbReference>
<reference evidence="3" key="1">
    <citation type="journal article" date="2023" name="Mol. Phylogenet. Evol.">
        <title>Genome-scale phylogeny and comparative genomics of the fungal order Sordariales.</title>
        <authorList>
            <person name="Hensen N."/>
            <person name="Bonometti L."/>
            <person name="Westerberg I."/>
            <person name="Brannstrom I.O."/>
            <person name="Guillou S."/>
            <person name="Cros-Aarteil S."/>
            <person name="Calhoun S."/>
            <person name="Haridas S."/>
            <person name="Kuo A."/>
            <person name="Mondo S."/>
            <person name="Pangilinan J."/>
            <person name="Riley R."/>
            <person name="LaButti K."/>
            <person name="Andreopoulos B."/>
            <person name="Lipzen A."/>
            <person name="Chen C."/>
            <person name="Yan M."/>
            <person name="Daum C."/>
            <person name="Ng V."/>
            <person name="Clum A."/>
            <person name="Steindorff A."/>
            <person name="Ohm R.A."/>
            <person name="Martin F."/>
            <person name="Silar P."/>
            <person name="Natvig D.O."/>
            <person name="Lalanne C."/>
            <person name="Gautier V."/>
            <person name="Ament-Velasquez S.L."/>
            <person name="Kruys A."/>
            <person name="Hutchinson M.I."/>
            <person name="Powell A.J."/>
            <person name="Barry K."/>
            <person name="Miller A.N."/>
            <person name="Grigoriev I.V."/>
            <person name="Debuchy R."/>
            <person name="Gladieux P."/>
            <person name="Hiltunen Thoren M."/>
            <person name="Johannesson H."/>
        </authorList>
    </citation>
    <scope>NUCLEOTIDE SEQUENCE</scope>
    <source>
        <strain evidence="3">PSN293</strain>
    </source>
</reference>
<evidence type="ECO:0000313" key="3">
    <source>
        <dbReference type="EMBL" id="KAK4208054.1"/>
    </source>
</evidence>
<dbReference type="AlphaFoldDB" id="A0AAN6XW82"/>
<evidence type="ECO:0000256" key="1">
    <source>
        <dbReference type="ARBA" id="ARBA00038158"/>
    </source>
</evidence>
<evidence type="ECO:0000313" key="4">
    <source>
        <dbReference type="Proteomes" id="UP001301769"/>
    </source>
</evidence>
<feature type="compositionally biased region" description="Low complexity" evidence="2">
    <location>
        <begin position="1"/>
        <end position="41"/>
    </location>
</feature>
<name>A0AAN6XW82_9PEZI</name>
<dbReference type="SUPFAM" id="SSF53335">
    <property type="entry name" value="S-adenosyl-L-methionine-dependent methyltransferases"/>
    <property type="match status" value="1"/>
</dbReference>
<dbReference type="Pfam" id="PF13489">
    <property type="entry name" value="Methyltransf_23"/>
    <property type="match status" value="1"/>
</dbReference>
<dbReference type="InterPro" id="IPR029063">
    <property type="entry name" value="SAM-dependent_MTases_sf"/>
</dbReference>
<organism evidence="3 4">
    <name type="scientific">Rhypophila decipiens</name>
    <dbReference type="NCBI Taxonomy" id="261697"/>
    <lineage>
        <taxon>Eukaryota</taxon>
        <taxon>Fungi</taxon>
        <taxon>Dikarya</taxon>
        <taxon>Ascomycota</taxon>
        <taxon>Pezizomycotina</taxon>
        <taxon>Sordariomycetes</taxon>
        <taxon>Sordariomycetidae</taxon>
        <taxon>Sordariales</taxon>
        <taxon>Naviculisporaceae</taxon>
        <taxon>Rhypophila</taxon>
    </lineage>
</organism>
<keyword evidence="3" id="KW-0808">Transferase</keyword>
<comment type="caution">
    <text evidence="3">The sequence shown here is derived from an EMBL/GenBank/DDBJ whole genome shotgun (WGS) entry which is preliminary data.</text>
</comment>
<protein>
    <submittedName>
        <fullName evidence="3">S-adenosyl-L-methionine-dependent methyltransferase</fullName>
    </submittedName>
</protein>
<reference evidence="3" key="2">
    <citation type="submission" date="2023-05" db="EMBL/GenBank/DDBJ databases">
        <authorList>
            <consortium name="Lawrence Berkeley National Laboratory"/>
            <person name="Steindorff A."/>
            <person name="Hensen N."/>
            <person name="Bonometti L."/>
            <person name="Westerberg I."/>
            <person name="Brannstrom I.O."/>
            <person name="Guillou S."/>
            <person name="Cros-Aarteil S."/>
            <person name="Calhoun S."/>
            <person name="Haridas S."/>
            <person name="Kuo A."/>
            <person name="Mondo S."/>
            <person name="Pangilinan J."/>
            <person name="Riley R."/>
            <person name="Labutti K."/>
            <person name="Andreopoulos B."/>
            <person name="Lipzen A."/>
            <person name="Chen C."/>
            <person name="Yanf M."/>
            <person name="Daum C."/>
            <person name="Ng V."/>
            <person name="Clum A."/>
            <person name="Ohm R."/>
            <person name="Martin F."/>
            <person name="Silar P."/>
            <person name="Natvig D."/>
            <person name="Lalanne C."/>
            <person name="Gautier V."/>
            <person name="Ament-Velasquez S.L."/>
            <person name="Kruys A."/>
            <person name="Hutchinson M.I."/>
            <person name="Powell A.J."/>
            <person name="Barry K."/>
            <person name="Miller A.N."/>
            <person name="Grigoriev I.V."/>
            <person name="Debuchy R."/>
            <person name="Gladieux P."/>
            <person name="Thoren M.H."/>
            <person name="Johannesson H."/>
        </authorList>
    </citation>
    <scope>NUCLEOTIDE SEQUENCE</scope>
    <source>
        <strain evidence="3">PSN293</strain>
    </source>
</reference>
<keyword evidence="4" id="KW-1185">Reference proteome</keyword>
<evidence type="ECO:0000256" key="2">
    <source>
        <dbReference type="SAM" id="MobiDB-lite"/>
    </source>
</evidence>
<proteinExistence type="inferred from homology"/>
<dbReference type="Gene3D" id="3.40.50.150">
    <property type="entry name" value="Vaccinia Virus protein VP39"/>
    <property type="match status" value="1"/>
</dbReference>
<comment type="similarity">
    <text evidence="1">Belongs to the methyltransferase superfamily. LaeA methyltransferase family.</text>
</comment>
<dbReference type="GO" id="GO:0008168">
    <property type="term" value="F:methyltransferase activity"/>
    <property type="evidence" value="ECO:0007669"/>
    <property type="project" value="UniProtKB-KW"/>
</dbReference>
<dbReference type="CDD" id="cd02440">
    <property type="entry name" value="AdoMet_MTases"/>
    <property type="match status" value="1"/>
</dbReference>